<evidence type="ECO:0000313" key="3">
    <source>
        <dbReference type="EMBL" id="OLP92596.1"/>
    </source>
</evidence>
<comment type="caution">
    <text evidence="3">The sequence shown here is derived from an EMBL/GenBank/DDBJ whole genome shotgun (WGS) entry which is preliminary data.</text>
</comment>
<evidence type="ECO:0000259" key="2">
    <source>
        <dbReference type="PROSITE" id="PS50994"/>
    </source>
</evidence>
<feature type="compositionally biased region" description="Gly residues" evidence="1">
    <location>
        <begin position="1242"/>
        <end position="1257"/>
    </location>
</feature>
<dbReference type="SUPFAM" id="SSF53098">
    <property type="entry name" value="Ribonuclease H-like"/>
    <property type="match status" value="1"/>
</dbReference>
<feature type="compositionally biased region" description="Low complexity" evidence="1">
    <location>
        <begin position="312"/>
        <end position="325"/>
    </location>
</feature>
<dbReference type="InterPro" id="IPR013103">
    <property type="entry name" value="RVT_2"/>
</dbReference>
<keyword evidence="4" id="KW-1185">Reference proteome</keyword>
<reference evidence="3 4" key="1">
    <citation type="submission" date="2016-02" db="EMBL/GenBank/DDBJ databases">
        <title>Genome analysis of coral dinoflagellate symbionts highlights evolutionary adaptations to a symbiotic lifestyle.</title>
        <authorList>
            <person name="Aranda M."/>
            <person name="Li Y."/>
            <person name="Liew Y.J."/>
            <person name="Baumgarten S."/>
            <person name="Simakov O."/>
            <person name="Wilson M."/>
            <person name="Piel J."/>
            <person name="Ashoor H."/>
            <person name="Bougouffa S."/>
            <person name="Bajic V.B."/>
            <person name="Ryu T."/>
            <person name="Ravasi T."/>
            <person name="Bayer T."/>
            <person name="Micklem G."/>
            <person name="Kim H."/>
            <person name="Bhak J."/>
            <person name="Lajeunesse T.C."/>
            <person name="Voolstra C.R."/>
        </authorList>
    </citation>
    <scope>NUCLEOTIDE SEQUENCE [LARGE SCALE GENOMIC DNA]</scope>
    <source>
        <strain evidence="3 4">CCMP2467</strain>
    </source>
</reference>
<dbReference type="InterPro" id="IPR012337">
    <property type="entry name" value="RNaseH-like_sf"/>
</dbReference>
<feature type="compositionally biased region" description="Basic and acidic residues" evidence="1">
    <location>
        <begin position="2431"/>
        <end position="2441"/>
    </location>
</feature>
<feature type="region of interest" description="Disordered" evidence="1">
    <location>
        <begin position="2425"/>
        <end position="2452"/>
    </location>
</feature>
<dbReference type="Proteomes" id="UP000186817">
    <property type="component" value="Unassembled WGS sequence"/>
</dbReference>
<evidence type="ECO:0000313" key="4">
    <source>
        <dbReference type="Proteomes" id="UP000186817"/>
    </source>
</evidence>
<dbReference type="EMBL" id="LSRX01000615">
    <property type="protein sequence ID" value="OLP92596.1"/>
    <property type="molecule type" value="Genomic_DNA"/>
</dbReference>
<sequence length="3166" mass="353055">MHLMGWSLAADSLVSESVVRETAWEFGIVGIGSFAAFAPSPLSRQRAGRVRLLAASDSELTSKKAELAERLQAEATAAKKARSKGFAINTQSFEALIESFDSERLGPVEATDKLLTTDGLQHDDASLKKLEKATLKCLARGDHDSLHLTVDRLLQWPGLEPTQDDASAIKNAQFFPVVYTVFSAVRSYCNENADFFDMVQLGMTLEALMKLARKMWAADDRVNNAMTLILNKELYEKGRDPIDGPADIIGTLGLRETFQVMAHAALDMPKDEMKHVDAVSSMGQPNRSLPPLRRPHKDDRMKTGGSGTRHMTTTATAGIDGTATAQRGGGAPTGELMTGGDSHGEGGAKNTDMNKTSLEEDPRQATGARLWAATSAATPGSEIATSAMTARWEATTAAWIRDKGTVRRDDVYTEASESYGLRRCRYDKDAFDIRDASNDVGVYGTRRGSGDELGATARSYLRQIAAWRKMTRLPVQQQALVLDQNLTNRAWVEAERLSVDKLASSEGIAYFEDWIKERYLDVQVTQIGRSLSEFFRKLRKKPGQSIRDCIGEFDRAHARLVECGCHLPDLASAWVFVDRMELEESSELNLLASVNNTYDLQKLQRAAIVHDRALRKPWESQKGDGKGGRWWKGRPQMAHITEDGEFNEIEADPFGDEGEAMSEEIATELYETYMTHEAAKNKYREHNKLRGASPGALRRISEEKMRMAKARSFCAGCKRKGHWHRDAECPLNQGNHGKATTPAATTTSSTTAGTSGSGQAGMGGHRNYQCHVVHVTWDLGETPPKELNAITDTACSRSVAGAPWLERYLKVTAELGYKPQFLGGRESFKFGASTIFDSKYSVVIAFQMGDYVLQVRTAIVEGDVPLLLSKPTLGAMGMIYDVARNRANFTSLELCDFPLSATETGHPAIPFVPVQAFAGLPQDWEANGPEIKISKHGAAYKGVWEAHMTSFGILGDPQHHEATSSPLTYDQRLVEINNYRIFYPKKLPPATRNMLLDRDFHEGATCLKRPPAPRVDMEQAPVPPKTNVWHMNKTELLSEATRCGLAVSSTWNRDEIRSIIAEHRAAEKGNNDQPIKGMGSMTLEQLKAKARENQIELPAKPTKGWIMRMLRTATAGADQDIMTFGRYKHWEYQSVPQGYRDWAEREVAANTNASEDLRRFAHWCASKRTPTTASTSGYIGVDPETDPVIPLPDTGSSTAWSMVPPISDPGRASTTPLPPTPRTAGGAHTMDHGEDLTDGGRCRSGGVGGDRGLGGEAGYPETGAWTERSEIMNGHAHESYINDTVDHAEEHYDLGGDPKNHEVKYNMDGDSMNPPQLLPECAGGDPEGGSDNYHENQFEIEEVYGEDENDYYVCADDHLQRDRQPVFWQLYTKDGEMAKAMEDKGYRVVCFERPEWDFGRKTDRDKVWSLFHQEPPDVIWMAPPHALWNPKTVEDKDAEALEVMWSRRALQHKTHLSLVRRLYRKQTRRRKTAVLEHPGPYSGWTTPALKNLGGNDVILYDQFSTTTDYDGDRKATMIRVNESLFETILTTTLKKTNIGASDESHENGIKGAEYYAIANTIEDLRIKGEPPTEELTQEANYNHPHQHAAEEEYHPNTAAIKAIEDEDYTYETLEKIAEGIRIPGRRRHKAEGDLDQDSRIFIGGLWQYGNRHGITNGTYLYPDVTRYVNNFVRRHGGEDHQWTSFYLGRNIETKLHVDSHNLAGTQSATLSFGDFGGGGLWVAARDKEESTNGGVEYDTKHNLTTIDAKLPHKTMPWKGTRWCLSVYTGRSLPYIGQGLRQKLLQFNFPVNDLRKRRPLYEQHQKPKKSIRRGLWKNAKRVSYLATWSILAAMSFGRELLLPPPGDREQVLLFELGGRSMSYEAADKDYKFVEPLVAEDLVDHGGINLAHEALQEFSPKRLWVHGDELVNTFRGGVDRLVATQLKAGGNVTIEGDQNGSFWNSKAGRDLLQEHHQRLTSAFGKFRLDLGERDYPHHPGGNDETQEAYPADVIHDNPRPTTTGAKAISFSKGTKVRPEVASALRRLHQNLGHPDAHDLARHLRLAGADQSVIDAAKGLRCMTCERNQRGGTAKPSAMPTILEFNQVVGVDAFSVVDSSGTRYEMLSAVDHGTGFHLVAELKGHTAQIMEKTFCEMWSNTFGPPGTLAIDLETGLQAGLAKYAEWFGSRIRPSAGQAHWQLGTAERHGGLWKEIFAKVTDEFSVTEADLHLCITAVNAAKNQLKRRSGVSPSQMVWGREPRVPGELLGDGDGRQEEFILSHDKLRAKEHSMRCAAKAAYFRCQGDQRIRRALLQRSRVAPGTLEVGDVIYFYRKPKDSKNWIWRGPATVIGHEGPNTWASFGGRCHLVAPEHARLATSEELGEAFSLKTTKDDLLRLLEGDPDDPLLFTDEPEPMMTEEHEIVESDFEIPSEFMPTDAEDDEVMEIEQDEEVQEGRAQRREAGEDAQNPRRKRLRGKTTTGAVDNTVYMLKKPTTRREHLKQLEKEIPWTAIPEERRAAFKAAELTQWQEHVRCQALQPVGVQESREIMRTRPERVLPSRFAYRDKNFAKRRISADTPWRHKSRLVVGGHLDPDIASGQLATSAPTVSRLGILTMLQICASRKEEDWTAAAGDVTAAFLNGEPLSRELYIRQPRGGLGDLHPEQLVKLTKWVFGLTDSPNAWWQKLKTTITEIKFTIDNGEKTEVTQCPLDPCIFQIHRANQDGTRSDPIAYIGIHVDDILLVGKKAHLQEIKGYLNQAFPVDEWIFDCFEYVGSQVNVGEEGIEITQSGYTASRLFEVEVHHGQRDEDEATPEQIADNRSLVGALSWLSSQSRPDLQAGVSMSNKLSAKAKEHQERVVLRAIPLDNAILLSYHDAGWSNAPQNHEDPYYQLYVEDEESGRILEGPLAARPKKPKTTTPSVASQLGTIFLLAPKEILHGEPHKVSLLDWKSHSSDRVCRSTFASETMACADALEGGDYIRALMETLLRGRLSRPHQARINSHLITDCRSLFDHLRKEGIPRPPADRRLAIDLASIRQDLPGLSGIAWVPTDLQYADVLTKPKKSGEWWDEITRDILLPFSIGKDVRKISKAWALATANVPLASLQIKVAKGILANIDKVMPPDIGKIFVAMHELEWFKDKDSIAYLTQALVARVQTLKQEDAGLAQALANRVSEAEADAKAEADAGGA</sequence>
<dbReference type="InterPro" id="IPR036397">
    <property type="entry name" value="RNaseH_sf"/>
</dbReference>
<dbReference type="Pfam" id="PF07727">
    <property type="entry name" value="RVT_2"/>
    <property type="match status" value="1"/>
</dbReference>
<gene>
    <name evidence="3" type="primary">GIP</name>
    <name evidence="3" type="ORF">AK812_SmicGene25581</name>
</gene>
<feature type="compositionally biased region" description="Basic and acidic residues" evidence="1">
    <location>
        <begin position="1229"/>
        <end position="1241"/>
    </location>
</feature>
<dbReference type="Gene3D" id="3.30.420.10">
    <property type="entry name" value="Ribonuclease H-like superfamily/Ribonuclease H"/>
    <property type="match status" value="1"/>
</dbReference>
<proteinExistence type="predicted"/>
<accession>A0A1Q9DBK8</accession>
<organism evidence="3 4">
    <name type="scientific">Symbiodinium microadriaticum</name>
    <name type="common">Dinoflagellate</name>
    <name type="synonym">Zooxanthella microadriatica</name>
    <dbReference type="NCBI Taxonomy" id="2951"/>
    <lineage>
        <taxon>Eukaryota</taxon>
        <taxon>Sar</taxon>
        <taxon>Alveolata</taxon>
        <taxon>Dinophyceae</taxon>
        <taxon>Suessiales</taxon>
        <taxon>Symbiodiniaceae</taxon>
        <taxon>Symbiodinium</taxon>
    </lineage>
</organism>
<dbReference type="PROSITE" id="PS50994">
    <property type="entry name" value="INTEGRASE"/>
    <property type="match status" value="1"/>
</dbReference>
<feature type="compositionally biased region" description="Low complexity" evidence="1">
    <location>
        <begin position="737"/>
        <end position="754"/>
    </location>
</feature>
<feature type="domain" description="Integrase catalytic" evidence="2">
    <location>
        <begin position="2073"/>
        <end position="2237"/>
    </location>
</feature>
<feature type="region of interest" description="Disordered" evidence="1">
    <location>
        <begin position="728"/>
        <end position="762"/>
    </location>
</feature>
<dbReference type="OrthoDB" id="412584at2759"/>
<feature type="region of interest" description="Disordered" evidence="1">
    <location>
        <begin position="1207"/>
        <end position="1258"/>
    </location>
</feature>
<dbReference type="InterPro" id="IPR001584">
    <property type="entry name" value="Integrase_cat-core"/>
</dbReference>
<protein>
    <submittedName>
        <fullName evidence="3">Copia protein</fullName>
    </submittedName>
</protein>
<dbReference type="GO" id="GO:0015074">
    <property type="term" value="P:DNA integration"/>
    <property type="evidence" value="ECO:0007669"/>
    <property type="project" value="InterPro"/>
</dbReference>
<feature type="region of interest" description="Disordered" evidence="1">
    <location>
        <begin position="280"/>
        <end position="355"/>
    </location>
</feature>
<evidence type="ECO:0000256" key="1">
    <source>
        <dbReference type="SAM" id="MobiDB-lite"/>
    </source>
</evidence>
<name>A0A1Q9DBK8_SYMMI</name>
<dbReference type="GO" id="GO:0003676">
    <property type="term" value="F:nucleic acid binding"/>
    <property type="evidence" value="ECO:0007669"/>
    <property type="project" value="InterPro"/>
</dbReference>